<name>A0A916JTC9_9BACL</name>
<feature type="transmembrane region" description="Helical" evidence="8">
    <location>
        <begin position="276"/>
        <end position="297"/>
    </location>
</feature>
<feature type="transmembrane region" description="Helical" evidence="8">
    <location>
        <begin position="309"/>
        <end position="331"/>
    </location>
</feature>
<accession>A0A916JTC9</accession>
<gene>
    <name evidence="9" type="ORF">PAESOLCIP111_00466</name>
</gene>
<feature type="transmembrane region" description="Helical" evidence="8">
    <location>
        <begin position="93"/>
        <end position="109"/>
    </location>
</feature>
<feature type="transmembrane region" description="Helical" evidence="8">
    <location>
        <begin position="15"/>
        <end position="36"/>
    </location>
</feature>
<dbReference type="Pfam" id="PF03845">
    <property type="entry name" value="Spore_permease"/>
    <property type="match status" value="1"/>
</dbReference>
<keyword evidence="5 8" id="KW-0812">Transmembrane</keyword>
<evidence type="ECO:0000256" key="5">
    <source>
        <dbReference type="ARBA" id="ARBA00022692"/>
    </source>
</evidence>
<sequence length="340" mass="38145">MIVIPFLLGIAGRSGWMSVIGAGILLTCWLPLLSYIMRKTDMKPIFLWLKQQYGLTVSLLFQIPLMLYVFVLGAITLVDTIGWVKSIFLPETPVWFLTILLMGVCVWAAHSGVRTIARCGIFLLPLVIVFGIFVSVVNIPRKHYGHLLPLLENGPFPVLNGMYVAGGGLIEVALVLLLQQHLSEKPRFRHLLLMLWLLVGLTSGPYLGAIAEFGPAEAAHLRYPAYEEWRLVRIGHYVEHVDFLSIFQWLSGGFIRVALALFLLKDVARSHWFPRMNPLIVVIVSACLMTTIVLLPFSDKDFVALLSKWYFNGAILVALLLSVGISMLAWLKKQERSGYS</sequence>
<evidence type="ECO:0000256" key="3">
    <source>
        <dbReference type="ARBA" id="ARBA00022448"/>
    </source>
</evidence>
<feature type="transmembrane region" description="Helical" evidence="8">
    <location>
        <begin position="246"/>
        <end position="264"/>
    </location>
</feature>
<keyword evidence="7 8" id="KW-0472">Membrane</keyword>
<dbReference type="GO" id="GO:0016020">
    <property type="term" value="C:membrane"/>
    <property type="evidence" value="ECO:0007669"/>
    <property type="project" value="UniProtKB-SubCell"/>
</dbReference>
<evidence type="ECO:0000313" key="9">
    <source>
        <dbReference type="EMBL" id="CAG7601224.1"/>
    </source>
</evidence>
<dbReference type="PANTHER" id="PTHR34975">
    <property type="entry name" value="SPORE GERMINATION PROTEIN A2"/>
    <property type="match status" value="1"/>
</dbReference>
<protein>
    <submittedName>
        <fullName evidence="9">Uncharacterized protein</fullName>
    </submittedName>
</protein>
<dbReference type="GO" id="GO:0009847">
    <property type="term" value="P:spore germination"/>
    <property type="evidence" value="ECO:0007669"/>
    <property type="project" value="InterPro"/>
</dbReference>
<evidence type="ECO:0000256" key="6">
    <source>
        <dbReference type="ARBA" id="ARBA00022989"/>
    </source>
</evidence>
<reference evidence="9" key="1">
    <citation type="submission" date="2021-06" db="EMBL/GenBank/DDBJ databases">
        <authorList>
            <person name="Criscuolo A."/>
        </authorList>
    </citation>
    <scope>NUCLEOTIDE SEQUENCE</scope>
    <source>
        <strain evidence="9">CIP111600</strain>
    </source>
</reference>
<evidence type="ECO:0000256" key="1">
    <source>
        <dbReference type="ARBA" id="ARBA00004141"/>
    </source>
</evidence>
<dbReference type="AlphaFoldDB" id="A0A916JTC9"/>
<dbReference type="NCBIfam" id="TIGR00912">
    <property type="entry name" value="2A0309"/>
    <property type="match status" value="1"/>
</dbReference>
<proteinExistence type="inferred from homology"/>
<feature type="transmembrane region" description="Helical" evidence="8">
    <location>
        <begin position="57"/>
        <end position="78"/>
    </location>
</feature>
<comment type="similarity">
    <text evidence="2">Belongs to the amino acid-polyamine-organocation (APC) superfamily. Spore germination protein (SGP) (TC 2.A.3.9) family.</text>
</comment>
<evidence type="ECO:0000256" key="8">
    <source>
        <dbReference type="SAM" id="Phobius"/>
    </source>
</evidence>
<comment type="caution">
    <text evidence="9">The sequence shown here is derived from an EMBL/GenBank/DDBJ whole genome shotgun (WGS) entry which is preliminary data.</text>
</comment>
<feature type="transmembrane region" description="Helical" evidence="8">
    <location>
        <begin position="159"/>
        <end position="178"/>
    </location>
</feature>
<evidence type="ECO:0000256" key="4">
    <source>
        <dbReference type="ARBA" id="ARBA00022544"/>
    </source>
</evidence>
<evidence type="ECO:0000256" key="7">
    <source>
        <dbReference type="ARBA" id="ARBA00023136"/>
    </source>
</evidence>
<dbReference type="Proteomes" id="UP000693672">
    <property type="component" value="Unassembled WGS sequence"/>
</dbReference>
<keyword evidence="10" id="KW-1185">Reference proteome</keyword>
<evidence type="ECO:0000313" key="10">
    <source>
        <dbReference type="Proteomes" id="UP000693672"/>
    </source>
</evidence>
<feature type="transmembrane region" description="Helical" evidence="8">
    <location>
        <begin position="121"/>
        <end position="139"/>
    </location>
</feature>
<feature type="transmembrane region" description="Helical" evidence="8">
    <location>
        <begin position="190"/>
        <end position="211"/>
    </location>
</feature>
<dbReference type="InterPro" id="IPR004761">
    <property type="entry name" value="Spore_GerAB"/>
</dbReference>
<keyword evidence="3" id="KW-0813">Transport</keyword>
<keyword evidence="6 8" id="KW-1133">Transmembrane helix</keyword>
<comment type="subcellular location">
    <subcellularLocation>
        <location evidence="1">Membrane</location>
        <topology evidence="1">Multi-pass membrane protein</topology>
    </subcellularLocation>
</comment>
<evidence type="ECO:0000256" key="2">
    <source>
        <dbReference type="ARBA" id="ARBA00007998"/>
    </source>
</evidence>
<keyword evidence="4" id="KW-0309">Germination</keyword>
<dbReference type="EMBL" id="CAJVAS010000001">
    <property type="protein sequence ID" value="CAG7601224.1"/>
    <property type="molecule type" value="Genomic_DNA"/>
</dbReference>
<dbReference type="PANTHER" id="PTHR34975:SF2">
    <property type="entry name" value="SPORE GERMINATION PROTEIN A2"/>
    <property type="match status" value="1"/>
</dbReference>
<organism evidence="9 10">
    <name type="scientific">Paenibacillus solanacearum</name>
    <dbReference type="NCBI Taxonomy" id="2048548"/>
    <lineage>
        <taxon>Bacteria</taxon>
        <taxon>Bacillati</taxon>
        <taxon>Bacillota</taxon>
        <taxon>Bacilli</taxon>
        <taxon>Bacillales</taxon>
        <taxon>Paenibacillaceae</taxon>
        <taxon>Paenibacillus</taxon>
    </lineage>
</organism>